<sequence length="894" mass="97557">MTSHAANYAAAKARAAFARSEAARFAAGFEFELDDFQLQGCQALEAGRGVLVAAPTGAGKTVVGEFAVHLALAQGVRVFYTTPIKALSNQKYADLVARYGAQKIGLLTGDSAINGDAPVVVMTTEVLRNMLYANSRAVDNLGFVIMDEVHYLADRFRGPVWEEVIIHLPERVQIVSLSATVSNAEEFGQWLAEVRGDTEVVVSELRPVPLWQHMAVGTKLYDLYSHRASAKQNPLNPALLSAYTRAFPSVGRGGLRRAVGGRYQRSELITELDNLGLLPAIVFVFSRAGCDAAVEQLLAAGVRLTNKSERALIDQHLQAAVASLPTADLAVVGFDSFAAALREGIAPHHAGLLPVFKETVERLFSAGAIKVVFATETLALGINMPARTVVIESLRKWDGSAHVQLSAGEYTQLTGRAGRRGIDVEGHAVVVARSETKPELVSQLASRRTYPLRSAFHPTFNMAVNLLSKLTREQARAVLRQSFAQFQADRSVVGVARQVRTHEQVMAEHADAMVCHLGDFGEYALLRQKLADAEKAASRQRSLAVRKQAADSLRQARRGDVVQFRHARRESLGVVLAHTETREGNSLLQVVTEDARLKRLGLIECPAGVQVVGRVRVPRGTSGRRPQERRDLAAAARELRRSTALHKRQLSAENDNRIVELRAQLRAHPCHGCGEREVHARRARQWVRARVERDRLLANVEARTGGIVGQFDQVCAVLQDFDYLDQAGQVTAAGQMLARIYGERDLLIAECLRAGIWEDLEAAELAAVVSSCVFEARAQEMRPGPVPPRATAALKATAAKARQVATTCVSHGLQPPELIDDGIAHAVWRWAQGANLAQCLAQSEVTPGDFVRWVKQVLDLLEQLVNAAPTPELSERAWQAVRALRRGVVAWSGL</sequence>
<dbReference type="GO" id="GO:0070478">
    <property type="term" value="P:nuclear-transcribed mRNA catabolic process, 3'-5' exonucleolytic nonsense-mediated decay"/>
    <property type="evidence" value="ECO:0007669"/>
    <property type="project" value="TreeGrafter"/>
</dbReference>
<dbReference type="GO" id="GO:0016787">
    <property type="term" value="F:hydrolase activity"/>
    <property type="evidence" value="ECO:0007669"/>
    <property type="project" value="UniProtKB-KW"/>
</dbReference>
<dbReference type="RefSeq" id="WP_073823088.1">
    <property type="nucleotide sequence ID" value="NZ_MQVS01000002.1"/>
</dbReference>
<evidence type="ECO:0000256" key="2">
    <source>
        <dbReference type="ARBA" id="ARBA00022801"/>
    </source>
</evidence>
<dbReference type="CDD" id="cd18795">
    <property type="entry name" value="SF2_C_Ski2"/>
    <property type="match status" value="1"/>
</dbReference>
<dbReference type="SUPFAM" id="SSF52540">
    <property type="entry name" value="P-loop containing nucleoside triphosphate hydrolases"/>
    <property type="match status" value="1"/>
</dbReference>
<evidence type="ECO:0000256" key="4">
    <source>
        <dbReference type="ARBA" id="ARBA00022840"/>
    </source>
</evidence>
<feature type="domain" description="Helicase ATP-binding" evidence="5">
    <location>
        <begin position="41"/>
        <end position="199"/>
    </location>
</feature>
<evidence type="ECO:0000313" key="7">
    <source>
        <dbReference type="EMBL" id="OKL52414.1"/>
    </source>
</evidence>
<dbReference type="InterPro" id="IPR011545">
    <property type="entry name" value="DEAD/DEAH_box_helicase_dom"/>
</dbReference>
<dbReference type="InterPro" id="IPR001650">
    <property type="entry name" value="Helicase_C-like"/>
</dbReference>
<comment type="caution">
    <text evidence="7">The sequence shown here is derived from an EMBL/GenBank/DDBJ whole genome shotgun (WGS) entry which is preliminary data.</text>
</comment>
<organism evidence="7 8">
    <name type="scientific">Buchananella hordeovulneris</name>
    <dbReference type="NCBI Taxonomy" id="52770"/>
    <lineage>
        <taxon>Bacteria</taxon>
        <taxon>Bacillati</taxon>
        <taxon>Actinomycetota</taxon>
        <taxon>Actinomycetes</taxon>
        <taxon>Actinomycetales</taxon>
        <taxon>Actinomycetaceae</taxon>
        <taxon>Buchananella</taxon>
    </lineage>
</organism>
<dbReference type="PROSITE" id="PS51192">
    <property type="entry name" value="HELICASE_ATP_BIND_1"/>
    <property type="match status" value="1"/>
</dbReference>
<evidence type="ECO:0000259" key="5">
    <source>
        <dbReference type="PROSITE" id="PS51192"/>
    </source>
</evidence>
<dbReference type="GO" id="GO:0004386">
    <property type="term" value="F:helicase activity"/>
    <property type="evidence" value="ECO:0007669"/>
    <property type="project" value="UniProtKB-KW"/>
</dbReference>
<dbReference type="OrthoDB" id="3229913at2"/>
<dbReference type="InterPro" id="IPR050699">
    <property type="entry name" value="RNA-DNA_Helicase"/>
</dbReference>
<dbReference type="GO" id="GO:0003676">
    <property type="term" value="F:nucleic acid binding"/>
    <property type="evidence" value="ECO:0007669"/>
    <property type="project" value="InterPro"/>
</dbReference>
<dbReference type="FunCoup" id="A0A1Q5PXS2">
    <property type="interactions" value="159"/>
</dbReference>
<dbReference type="SMART" id="SM00487">
    <property type="entry name" value="DEXDc"/>
    <property type="match status" value="1"/>
</dbReference>
<dbReference type="PROSITE" id="PS51194">
    <property type="entry name" value="HELICASE_CTER"/>
    <property type="match status" value="1"/>
</dbReference>
<dbReference type="InParanoid" id="A0A1Q5PXS2"/>
<dbReference type="Proteomes" id="UP000185612">
    <property type="component" value="Unassembled WGS sequence"/>
</dbReference>
<dbReference type="PANTHER" id="PTHR12131:SF1">
    <property type="entry name" value="ATP-DEPENDENT RNA HELICASE SUPV3L1, MITOCHONDRIAL-RELATED"/>
    <property type="match status" value="1"/>
</dbReference>
<dbReference type="EMBL" id="MQVS01000002">
    <property type="protein sequence ID" value="OKL52414.1"/>
    <property type="molecule type" value="Genomic_DNA"/>
</dbReference>
<dbReference type="InterPro" id="IPR058621">
    <property type="entry name" value="SH3_HelY"/>
</dbReference>
<evidence type="ECO:0000313" key="8">
    <source>
        <dbReference type="Proteomes" id="UP000185612"/>
    </source>
</evidence>
<dbReference type="Gene3D" id="3.40.50.300">
    <property type="entry name" value="P-loop containing nucleotide triphosphate hydrolases"/>
    <property type="match status" value="2"/>
</dbReference>
<proteinExistence type="predicted"/>
<accession>A0A1Q5PXS2</accession>
<dbReference type="GO" id="GO:0005524">
    <property type="term" value="F:ATP binding"/>
    <property type="evidence" value="ECO:0007669"/>
    <property type="project" value="UniProtKB-KW"/>
</dbReference>
<dbReference type="PANTHER" id="PTHR12131">
    <property type="entry name" value="ATP-DEPENDENT RNA AND DNA HELICASE"/>
    <property type="match status" value="1"/>
</dbReference>
<keyword evidence="3" id="KW-0347">Helicase</keyword>
<reference evidence="8" key="1">
    <citation type="submission" date="2016-12" db="EMBL/GenBank/DDBJ databases">
        <authorList>
            <person name="Meng X."/>
        </authorList>
    </citation>
    <scope>NUCLEOTIDE SEQUENCE [LARGE SCALE GENOMIC DNA]</scope>
    <source>
        <strain evidence="8">DSM 20732</strain>
    </source>
</reference>
<dbReference type="Pfam" id="PF08148">
    <property type="entry name" value="DSHCT"/>
    <property type="match status" value="1"/>
</dbReference>
<name>A0A1Q5PXS2_9ACTO</name>
<evidence type="ECO:0000259" key="6">
    <source>
        <dbReference type="PROSITE" id="PS51194"/>
    </source>
</evidence>
<keyword evidence="8" id="KW-1185">Reference proteome</keyword>
<dbReference type="FunFam" id="3.40.50.300:FF:000190">
    <property type="entry name" value="ATP-dependent RNA helicase"/>
    <property type="match status" value="1"/>
</dbReference>
<dbReference type="SMART" id="SM01142">
    <property type="entry name" value="DSHCT"/>
    <property type="match status" value="1"/>
</dbReference>
<dbReference type="Pfam" id="PF26090">
    <property type="entry name" value="SH3_HelY"/>
    <property type="match status" value="1"/>
</dbReference>
<dbReference type="InterPro" id="IPR014001">
    <property type="entry name" value="Helicase_ATP-bd"/>
</dbReference>
<evidence type="ECO:0008006" key="9">
    <source>
        <dbReference type="Google" id="ProtNLM"/>
    </source>
</evidence>
<evidence type="ECO:0000256" key="1">
    <source>
        <dbReference type="ARBA" id="ARBA00022741"/>
    </source>
</evidence>
<feature type="domain" description="Helicase C-terminal" evidence="6">
    <location>
        <begin position="293"/>
        <end position="468"/>
    </location>
</feature>
<keyword evidence="4" id="KW-0067">ATP-binding</keyword>
<keyword evidence="1" id="KW-0547">Nucleotide-binding</keyword>
<keyword evidence="2" id="KW-0378">Hydrolase</keyword>
<protein>
    <recommendedName>
        <fullName evidence="9">DEAD/DEAH box helicase</fullName>
    </recommendedName>
</protein>
<evidence type="ECO:0000256" key="3">
    <source>
        <dbReference type="ARBA" id="ARBA00022806"/>
    </source>
</evidence>
<dbReference type="SMART" id="SM00490">
    <property type="entry name" value="HELICc"/>
    <property type="match status" value="1"/>
</dbReference>
<gene>
    <name evidence="7" type="ORF">BSZ40_02765</name>
</gene>
<dbReference type="InterPro" id="IPR027417">
    <property type="entry name" value="P-loop_NTPase"/>
</dbReference>
<dbReference type="GO" id="GO:0055087">
    <property type="term" value="C:Ski complex"/>
    <property type="evidence" value="ECO:0007669"/>
    <property type="project" value="TreeGrafter"/>
</dbReference>
<dbReference type="STRING" id="52770.BSZ40_02765"/>
<dbReference type="Pfam" id="PF00271">
    <property type="entry name" value="Helicase_C"/>
    <property type="match status" value="1"/>
</dbReference>
<dbReference type="AlphaFoldDB" id="A0A1Q5PXS2"/>
<dbReference type="Gene3D" id="1.10.3380.30">
    <property type="match status" value="1"/>
</dbReference>
<dbReference type="InterPro" id="IPR012961">
    <property type="entry name" value="Ski2/MTR4_C"/>
</dbReference>
<dbReference type="Pfam" id="PF00270">
    <property type="entry name" value="DEAD"/>
    <property type="match status" value="1"/>
</dbReference>